<dbReference type="GO" id="GO:0005886">
    <property type="term" value="C:plasma membrane"/>
    <property type="evidence" value="ECO:0007669"/>
    <property type="project" value="TreeGrafter"/>
</dbReference>
<dbReference type="RefSeq" id="XP_009495143.1">
    <property type="nucleotide sequence ID" value="XM_009496868.1"/>
</dbReference>
<name>A0A058ZB26_FONAL</name>
<evidence type="ECO:0000256" key="1">
    <source>
        <dbReference type="SAM" id="MobiDB-lite"/>
    </source>
</evidence>
<dbReference type="Proteomes" id="UP000030693">
    <property type="component" value="Unassembled WGS sequence"/>
</dbReference>
<evidence type="ECO:0000313" key="3">
    <source>
        <dbReference type="Proteomes" id="UP000030693"/>
    </source>
</evidence>
<dbReference type="EMBL" id="KB932204">
    <property type="protein sequence ID" value="KCV70627.1"/>
    <property type="molecule type" value="Genomic_DNA"/>
</dbReference>
<feature type="region of interest" description="Disordered" evidence="1">
    <location>
        <begin position="18"/>
        <end position="44"/>
    </location>
</feature>
<dbReference type="GeneID" id="20527709"/>
<dbReference type="OrthoDB" id="10250478at2759"/>
<dbReference type="GO" id="GO:0061630">
    <property type="term" value="F:ubiquitin protein ligase activity"/>
    <property type="evidence" value="ECO:0007669"/>
    <property type="project" value="TreeGrafter"/>
</dbReference>
<reference evidence="2" key="1">
    <citation type="submission" date="2013-04" db="EMBL/GenBank/DDBJ databases">
        <title>The Genome Sequence of Fonticula alba ATCC 38817.</title>
        <authorList>
            <consortium name="The Broad Institute Genomics Platform"/>
            <person name="Russ C."/>
            <person name="Cuomo C."/>
            <person name="Burger G."/>
            <person name="Gray M.W."/>
            <person name="Holland P.W.H."/>
            <person name="King N."/>
            <person name="Lang F.B.F."/>
            <person name="Roger A.J."/>
            <person name="Ruiz-Trillo I."/>
            <person name="Brown M."/>
            <person name="Walker B."/>
            <person name="Young S."/>
            <person name="Zeng Q."/>
            <person name="Gargeya S."/>
            <person name="Fitzgerald M."/>
            <person name="Haas B."/>
            <person name="Abouelleil A."/>
            <person name="Allen A.W."/>
            <person name="Alvarado L."/>
            <person name="Arachchi H.M."/>
            <person name="Berlin A.M."/>
            <person name="Chapman S.B."/>
            <person name="Gainer-Dewar J."/>
            <person name="Goldberg J."/>
            <person name="Griggs A."/>
            <person name="Gujja S."/>
            <person name="Hansen M."/>
            <person name="Howarth C."/>
            <person name="Imamovic A."/>
            <person name="Ireland A."/>
            <person name="Larimer J."/>
            <person name="McCowan C."/>
            <person name="Murphy C."/>
            <person name="Pearson M."/>
            <person name="Poon T.W."/>
            <person name="Priest M."/>
            <person name="Roberts A."/>
            <person name="Saif S."/>
            <person name="Shea T."/>
            <person name="Sisk P."/>
            <person name="Sykes S."/>
            <person name="Wortman J."/>
            <person name="Nusbaum C."/>
            <person name="Birren B."/>
        </authorList>
    </citation>
    <scope>NUCLEOTIDE SEQUENCE [LARGE SCALE GENOMIC DNA]</scope>
    <source>
        <strain evidence="2">ATCC 38817</strain>
    </source>
</reference>
<dbReference type="PANTHER" id="PTHR45943:SF2">
    <property type="entry name" value="RING-TYPE DOMAIN-CONTAINING PROTEIN"/>
    <property type="match status" value="1"/>
</dbReference>
<proteinExistence type="predicted"/>
<gene>
    <name evidence="2" type="ORF">H696_02984</name>
</gene>
<accession>A0A058ZB26</accession>
<dbReference type="STRING" id="691883.A0A058ZB26"/>
<sequence length="527" mass="57962">MSAEALVAPVAAHPAPLDVMKANPQPELTPPEAELSVTPAPPATDELLNPPAQAVEPSLAVDSLISDMTVALLSLAANPSLTDRLAAIRTVAQCIERTGAWTGQVAAQLSHMNICHSVAAPVDTTGLSPAERSLASEDRLIGNFSRVQELVTQNSRSLATTADALLGQIHHAEEQEVRQHDILFDTLVQDLLQRFNEHREMVERFTQCVVCLEQPMDFHPFDEGGEARSRELLRRLFDGRYELFLQIQDPAAFRRPGLVAEFTKALDDLFPNEDDRTYLHLLLDPESWPASDTPIITLNCLHSLHVACLEEMLTASMNPGSRVDAGCLRCPSCRRGLGVDLLRDPASLAALASSCLRNHIRPSMQILIKYLQHTGEPLPERFIAADQQNTTAEDTWPELANEEVLTEVADYLSRYIFSLCTRCKHPFFQGVRDCQIAGPAGEDEAGQLCAFCDLDKPQCEHEQSNWIWKCFFCCNEALFLCSGKYYCNPCHSVSPRPVKPCTCGRVHPANGANATVGCVVCLAEKGS</sequence>
<dbReference type="PANTHER" id="PTHR45943">
    <property type="entry name" value="E3 UBIQUITIN-PROTEIN LIGASE MYCBP2"/>
    <property type="match status" value="1"/>
</dbReference>
<dbReference type="InterPro" id="IPR013083">
    <property type="entry name" value="Znf_RING/FYVE/PHD"/>
</dbReference>
<dbReference type="eggNOG" id="KOG1428">
    <property type="taxonomic scope" value="Eukaryota"/>
</dbReference>
<dbReference type="AlphaFoldDB" id="A0A058ZB26"/>
<keyword evidence="3" id="KW-1185">Reference proteome</keyword>
<dbReference type="GO" id="GO:0005634">
    <property type="term" value="C:nucleus"/>
    <property type="evidence" value="ECO:0007669"/>
    <property type="project" value="TreeGrafter"/>
</dbReference>
<organism evidence="2">
    <name type="scientific">Fonticula alba</name>
    <name type="common">Slime mold</name>
    <dbReference type="NCBI Taxonomy" id="691883"/>
    <lineage>
        <taxon>Eukaryota</taxon>
        <taxon>Rotosphaerida</taxon>
        <taxon>Fonticulaceae</taxon>
        <taxon>Fonticula</taxon>
    </lineage>
</organism>
<dbReference type="Gene3D" id="3.30.40.10">
    <property type="entry name" value="Zinc/RING finger domain, C3HC4 (zinc finger)"/>
    <property type="match status" value="1"/>
</dbReference>
<evidence type="ECO:0008006" key="4">
    <source>
        <dbReference type="Google" id="ProtNLM"/>
    </source>
</evidence>
<protein>
    <recommendedName>
        <fullName evidence="4">RING-type domain-containing protein</fullName>
    </recommendedName>
</protein>
<evidence type="ECO:0000313" key="2">
    <source>
        <dbReference type="EMBL" id="KCV70627.1"/>
    </source>
</evidence>
<dbReference type="SUPFAM" id="SSF57850">
    <property type="entry name" value="RING/U-box"/>
    <property type="match status" value="1"/>
</dbReference>